<proteinExistence type="predicted"/>
<evidence type="ECO:0000256" key="5">
    <source>
        <dbReference type="ARBA" id="ARBA00023136"/>
    </source>
</evidence>
<dbReference type="Pfam" id="PF07690">
    <property type="entry name" value="MFS_1"/>
    <property type="match status" value="1"/>
</dbReference>
<evidence type="ECO:0000313" key="7">
    <source>
        <dbReference type="EMBL" id="TDV44254.1"/>
    </source>
</evidence>
<dbReference type="InterPro" id="IPR011701">
    <property type="entry name" value="MFS"/>
</dbReference>
<dbReference type="Proteomes" id="UP000294927">
    <property type="component" value="Unassembled WGS sequence"/>
</dbReference>
<evidence type="ECO:0000256" key="4">
    <source>
        <dbReference type="ARBA" id="ARBA00022989"/>
    </source>
</evidence>
<sequence length="437" mass="46205">MPNARRLKGPVPALREPPPVGGVVDARLWNPDFRRFFIARTTSQLGDQMLPIAITVALVNTRYGTSGVGYALAAHIAPFAVLLIFGGVLSDRFGARRLMIISDAARLVFQAVLAVLLMIGEPRLWQMLVLLALLGAGGATFQPGVASMIPRLAKDVQRANAVLRVAESATVVIGPSMAGLLLVFLSPAAIMVVDAVTYAVSSVCLYLIRTNPTVARGARTSFHDDLVTGWREFRSRTWLWAVIVVFMFWQVSAAGPTLTVAYSTIALRHGDAVFGLIISAFGVGNVLGGFVAIRFRPGHPLRTGAFGLAMFLLLPLGTGLGEPAAILAVFCLAGGAGMAFWGVMFHTSVQTHVPLEVLGRVHAFDAAGSMVMKPVGQAVSGPASLVLGVTPMLFIATGAGVVACVLLLLVPAIRNLESKTPTNSGEHRPEPSTTNRV</sequence>
<dbReference type="Gene3D" id="1.20.1250.20">
    <property type="entry name" value="MFS general substrate transporter like domains"/>
    <property type="match status" value="1"/>
</dbReference>
<organism evidence="7 8">
    <name type="scientific">Actinophytocola oryzae</name>
    <dbReference type="NCBI Taxonomy" id="502181"/>
    <lineage>
        <taxon>Bacteria</taxon>
        <taxon>Bacillati</taxon>
        <taxon>Actinomycetota</taxon>
        <taxon>Actinomycetes</taxon>
        <taxon>Pseudonocardiales</taxon>
        <taxon>Pseudonocardiaceae</taxon>
    </lineage>
</organism>
<dbReference type="SUPFAM" id="SSF103473">
    <property type="entry name" value="MFS general substrate transporter"/>
    <property type="match status" value="1"/>
</dbReference>
<dbReference type="PANTHER" id="PTHR23513:SF11">
    <property type="entry name" value="STAPHYLOFERRIN A TRANSPORTER"/>
    <property type="match status" value="1"/>
</dbReference>
<dbReference type="EMBL" id="SOCP01000014">
    <property type="protein sequence ID" value="TDV44254.1"/>
    <property type="molecule type" value="Genomic_DNA"/>
</dbReference>
<keyword evidence="8" id="KW-1185">Reference proteome</keyword>
<dbReference type="GO" id="GO:0022857">
    <property type="term" value="F:transmembrane transporter activity"/>
    <property type="evidence" value="ECO:0007669"/>
    <property type="project" value="InterPro"/>
</dbReference>
<evidence type="ECO:0000313" key="8">
    <source>
        <dbReference type="Proteomes" id="UP000294927"/>
    </source>
</evidence>
<feature type="transmembrane region" description="Helical" evidence="6">
    <location>
        <begin position="68"/>
        <end position="88"/>
    </location>
</feature>
<comment type="subcellular location">
    <subcellularLocation>
        <location evidence="1">Cell membrane</location>
        <topology evidence="1">Multi-pass membrane protein</topology>
    </subcellularLocation>
</comment>
<dbReference type="GO" id="GO:0005886">
    <property type="term" value="C:plasma membrane"/>
    <property type="evidence" value="ECO:0007669"/>
    <property type="project" value="UniProtKB-SubCell"/>
</dbReference>
<evidence type="ECO:0000256" key="1">
    <source>
        <dbReference type="ARBA" id="ARBA00004651"/>
    </source>
</evidence>
<feature type="transmembrane region" description="Helical" evidence="6">
    <location>
        <begin position="388"/>
        <end position="410"/>
    </location>
</feature>
<dbReference type="AlphaFoldDB" id="A0A4R7V612"/>
<keyword evidence="4 6" id="KW-1133">Transmembrane helix</keyword>
<feature type="transmembrane region" description="Helical" evidence="6">
    <location>
        <begin position="161"/>
        <end position="182"/>
    </location>
</feature>
<feature type="transmembrane region" description="Helical" evidence="6">
    <location>
        <begin position="272"/>
        <end position="293"/>
    </location>
</feature>
<feature type="transmembrane region" description="Helical" evidence="6">
    <location>
        <begin position="300"/>
        <end position="318"/>
    </location>
</feature>
<name>A0A4R7V612_9PSEU</name>
<feature type="transmembrane region" description="Helical" evidence="6">
    <location>
        <begin position="125"/>
        <end position="149"/>
    </location>
</feature>
<keyword evidence="3 6" id="KW-0812">Transmembrane</keyword>
<evidence type="ECO:0000256" key="2">
    <source>
        <dbReference type="ARBA" id="ARBA00022475"/>
    </source>
</evidence>
<reference evidence="7 8" key="1">
    <citation type="submission" date="2019-03" db="EMBL/GenBank/DDBJ databases">
        <title>Genomic Encyclopedia of Archaeal and Bacterial Type Strains, Phase II (KMG-II): from individual species to whole genera.</title>
        <authorList>
            <person name="Goeker M."/>
        </authorList>
    </citation>
    <scope>NUCLEOTIDE SEQUENCE [LARGE SCALE GENOMIC DNA]</scope>
    <source>
        <strain evidence="7 8">DSM 45499</strain>
    </source>
</reference>
<accession>A0A4R7V612</accession>
<comment type="caution">
    <text evidence="7">The sequence shown here is derived from an EMBL/GenBank/DDBJ whole genome shotgun (WGS) entry which is preliminary data.</text>
</comment>
<evidence type="ECO:0000256" key="3">
    <source>
        <dbReference type="ARBA" id="ARBA00022692"/>
    </source>
</evidence>
<evidence type="ECO:0000256" key="6">
    <source>
        <dbReference type="SAM" id="Phobius"/>
    </source>
</evidence>
<keyword evidence="2" id="KW-1003">Cell membrane</keyword>
<feature type="transmembrane region" description="Helical" evidence="6">
    <location>
        <begin position="238"/>
        <end position="260"/>
    </location>
</feature>
<protein>
    <submittedName>
        <fullName evidence="7">MFS transporter</fullName>
    </submittedName>
</protein>
<feature type="transmembrane region" description="Helical" evidence="6">
    <location>
        <begin position="324"/>
        <end position="345"/>
    </location>
</feature>
<dbReference type="CDD" id="cd06173">
    <property type="entry name" value="MFS_MefA_like"/>
    <property type="match status" value="1"/>
</dbReference>
<keyword evidence="5 6" id="KW-0472">Membrane</keyword>
<dbReference type="InterPro" id="IPR036259">
    <property type="entry name" value="MFS_trans_sf"/>
</dbReference>
<dbReference type="RefSeq" id="WP_208297852.1">
    <property type="nucleotide sequence ID" value="NZ_SOCP01000014.1"/>
</dbReference>
<gene>
    <name evidence="7" type="ORF">CLV71_114164</name>
</gene>
<dbReference type="PANTHER" id="PTHR23513">
    <property type="entry name" value="INTEGRAL MEMBRANE EFFLUX PROTEIN-RELATED"/>
    <property type="match status" value="1"/>
</dbReference>